<feature type="domain" description="CREG-like beta-barrel" evidence="1">
    <location>
        <begin position="5"/>
        <end position="125"/>
    </location>
</feature>
<dbReference type="AlphaFoldDB" id="A0ABD3RJG7"/>
<protein>
    <recommendedName>
        <fullName evidence="1">CREG-like beta-barrel domain-containing protein</fullName>
    </recommendedName>
</protein>
<dbReference type="Gene3D" id="2.30.110.10">
    <property type="entry name" value="Electron Transport, Fmn-binding Protein, Chain A"/>
    <property type="match status" value="1"/>
</dbReference>
<dbReference type="Pfam" id="PF13883">
    <property type="entry name" value="CREG_beta-barrel"/>
    <property type="match status" value="1"/>
</dbReference>
<dbReference type="SUPFAM" id="SSF50475">
    <property type="entry name" value="FMN-binding split barrel"/>
    <property type="match status" value="1"/>
</dbReference>
<dbReference type="Proteomes" id="UP001634393">
    <property type="component" value="Unassembled WGS sequence"/>
</dbReference>
<evidence type="ECO:0000259" key="1">
    <source>
        <dbReference type="Pfam" id="PF13883"/>
    </source>
</evidence>
<evidence type="ECO:0000313" key="3">
    <source>
        <dbReference type="Proteomes" id="UP001634393"/>
    </source>
</evidence>
<sequence>MSFTDAGTGVPYFYLTTTLDPTGNFAVKDERASCAITEKQLGTCGIQDPQSPGCSKFTIIGKLIMVQTNTTEGAFGESALFSSHPQFLGWPKRTHAFDVFKLVPVRLFLVNNFKPPRRLSVKKYLGYKFL</sequence>
<reference evidence="2 3" key="1">
    <citation type="submission" date="2024-12" db="EMBL/GenBank/DDBJ databases">
        <title>The unique morphological basis and parallel evolutionary history of personate flowers in Penstemon.</title>
        <authorList>
            <person name="Depatie T.H."/>
            <person name="Wessinger C.A."/>
        </authorList>
    </citation>
    <scope>NUCLEOTIDE SEQUENCE [LARGE SCALE GENOMIC DNA]</scope>
    <source>
        <strain evidence="2">WTNN_2</strain>
        <tissue evidence="2">Leaf</tissue>
    </source>
</reference>
<gene>
    <name evidence="2" type="ORF">ACJIZ3_013735</name>
</gene>
<dbReference type="PANTHER" id="PTHR13343">
    <property type="entry name" value="CREG1 PROTEIN"/>
    <property type="match status" value="1"/>
</dbReference>
<dbReference type="PANTHER" id="PTHR13343:SF17">
    <property type="entry name" value="CELLULAR REPRESSOR OF E1A-STIMULATED GENES, ISOFORM A"/>
    <property type="match status" value="1"/>
</dbReference>
<organism evidence="2 3">
    <name type="scientific">Penstemon smallii</name>
    <dbReference type="NCBI Taxonomy" id="265156"/>
    <lineage>
        <taxon>Eukaryota</taxon>
        <taxon>Viridiplantae</taxon>
        <taxon>Streptophyta</taxon>
        <taxon>Embryophyta</taxon>
        <taxon>Tracheophyta</taxon>
        <taxon>Spermatophyta</taxon>
        <taxon>Magnoliopsida</taxon>
        <taxon>eudicotyledons</taxon>
        <taxon>Gunneridae</taxon>
        <taxon>Pentapetalae</taxon>
        <taxon>asterids</taxon>
        <taxon>lamiids</taxon>
        <taxon>Lamiales</taxon>
        <taxon>Plantaginaceae</taxon>
        <taxon>Cheloneae</taxon>
        <taxon>Penstemon</taxon>
    </lineage>
</organism>
<dbReference type="EMBL" id="JBJXBP010000008">
    <property type="protein sequence ID" value="KAL3812467.1"/>
    <property type="molecule type" value="Genomic_DNA"/>
</dbReference>
<evidence type="ECO:0000313" key="2">
    <source>
        <dbReference type="EMBL" id="KAL3812467.1"/>
    </source>
</evidence>
<name>A0ABD3RJG7_9LAMI</name>
<proteinExistence type="predicted"/>
<dbReference type="GO" id="GO:0005737">
    <property type="term" value="C:cytoplasm"/>
    <property type="evidence" value="ECO:0007669"/>
    <property type="project" value="UniProtKB-ARBA"/>
</dbReference>
<dbReference type="InterPro" id="IPR012349">
    <property type="entry name" value="Split_barrel_FMN-bd"/>
</dbReference>
<keyword evidence="3" id="KW-1185">Reference proteome</keyword>
<dbReference type="InterPro" id="IPR055343">
    <property type="entry name" value="CREG_beta-barrel"/>
</dbReference>
<accession>A0ABD3RJG7</accession>
<comment type="caution">
    <text evidence="2">The sequence shown here is derived from an EMBL/GenBank/DDBJ whole genome shotgun (WGS) entry which is preliminary data.</text>
</comment>